<reference evidence="1 2" key="1">
    <citation type="journal article" date="2011" name="Proc. Natl. Acad. Sci. U.S.A.">
        <title>Genome and transcriptome analyses of the mountain pine beetle-fungal symbiont Grosmannia clavigera, a lodgepole pine pathogen.</title>
        <authorList>
            <person name="DiGuistini S."/>
            <person name="Wang Y."/>
            <person name="Liao N.Y."/>
            <person name="Taylor G."/>
            <person name="Tanguay P."/>
            <person name="Feau N."/>
            <person name="Henrissat B."/>
            <person name="Chan S.K."/>
            <person name="Hesse-Orce U."/>
            <person name="Alamouti S.M."/>
            <person name="Tsui C.K.M."/>
            <person name="Docking R.T."/>
            <person name="Levasseur A."/>
            <person name="Haridas S."/>
            <person name="Robertson G."/>
            <person name="Birol I."/>
            <person name="Holt R.A."/>
            <person name="Marra M.A."/>
            <person name="Hamelin R.C."/>
            <person name="Hirst M."/>
            <person name="Jones S.J.M."/>
            <person name="Bohlmann J."/>
            <person name="Breuil C."/>
        </authorList>
    </citation>
    <scope>NUCLEOTIDE SEQUENCE [LARGE SCALE GENOMIC DNA]</scope>
    <source>
        <strain evidence="2">kw1407 / UAMH 11150</strain>
    </source>
</reference>
<dbReference type="RefSeq" id="XP_014172238.1">
    <property type="nucleotide sequence ID" value="XM_014316763.1"/>
</dbReference>
<dbReference type="Proteomes" id="UP000007796">
    <property type="component" value="Unassembled WGS sequence"/>
</dbReference>
<protein>
    <submittedName>
        <fullName evidence="1">Uncharacterized protein</fullName>
    </submittedName>
</protein>
<name>F0XI45_GROCL</name>
<evidence type="ECO:0000313" key="1">
    <source>
        <dbReference type="EMBL" id="EFX02756.1"/>
    </source>
</evidence>
<accession>F0XI45</accession>
<proteinExistence type="predicted"/>
<dbReference type="EMBL" id="GL629769">
    <property type="protein sequence ID" value="EFX02756.1"/>
    <property type="molecule type" value="Genomic_DNA"/>
</dbReference>
<gene>
    <name evidence="1" type="ORF">CMQ_2685</name>
</gene>
<keyword evidence="2" id="KW-1185">Reference proteome</keyword>
<dbReference type="HOGENOM" id="CLU_752379_0_0_1"/>
<dbReference type="InParanoid" id="F0XI45"/>
<dbReference type="AlphaFoldDB" id="F0XI45"/>
<organism evidence="2">
    <name type="scientific">Grosmannia clavigera (strain kw1407 / UAMH 11150)</name>
    <name type="common">Blue stain fungus</name>
    <name type="synonym">Graphiocladiella clavigera</name>
    <dbReference type="NCBI Taxonomy" id="655863"/>
    <lineage>
        <taxon>Eukaryota</taxon>
        <taxon>Fungi</taxon>
        <taxon>Dikarya</taxon>
        <taxon>Ascomycota</taxon>
        <taxon>Pezizomycotina</taxon>
        <taxon>Sordariomycetes</taxon>
        <taxon>Sordariomycetidae</taxon>
        <taxon>Ophiostomatales</taxon>
        <taxon>Ophiostomataceae</taxon>
        <taxon>Leptographium</taxon>
    </lineage>
</organism>
<dbReference type="GeneID" id="25975701"/>
<evidence type="ECO:0000313" key="2">
    <source>
        <dbReference type="Proteomes" id="UP000007796"/>
    </source>
</evidence>
<sequence length="368" mass="41058">MTYTGQELPAAAFHACGSCSGSKSRITPRRSKSCVRSFPRACQRTRDGLFIDTPAFLDTRGKTQKSVPGETPIAVPEITNAFHEQTLKLNDIVLRKNEQRRRSQAIAARKWQQLIAVRRQAVVLNNVRDNKLGSSGNIQDLRRTLKWQANILDEQLTEETRRLAAQDKKMQKLFIGMLDATQYMSWDAEISRYGEPCSNNTDSGMEALSSTEVDSFDGDIMSILDEDLTGTTLDNEEFDADEKIGPLDGTQLDIQDFCKSIDTFGPIGNNSVLVPDWFTALESGNSVPLLSKGTTSRYVELVNKIYRLEKEMRDEKAGNSAREQYELLLAHINASMALVADRDRKVVKALQAAENIQADWEGLAAADD</sequence>